<dbReference type="RefSeq" id="WP_251945352.1">
    <property type="nucleotide sequence ID" value="NZ_JAMRYM010000032.1"/>
</dbReference>
<dbReference type="AlphaFoldDB" id="A0A9X2ISE1"/>
<keyword evidence="2" id="KW-0812">Transmembrane</keyword>
<proteinExistence type="predicted"/>
<reference evidence="3" key="1">
    <citation type="submission" date="2022-06" db="EMBL/GenBank/DDBJ databases">
        <title>Whole genome shotgun sequencing (WGS) of Rathayibacter sp. ZW T2_19, isolated from stored onions (Allium cepa).</title>
        <authorList>
            <person name="Stoll D.A."/>
            <person name="Huch M."/>
        </authorList>
    </citation>
    <scope>NUCLEOTIDE SEQUENCE</scope>
    <source>
        <strain evidence="3">ZW T2_19</strain>
    </source>
</reference>
<organism evidence="3 4">
    <name type="scientific">Rathayibacter rubneri</name>
    <dbReference type="NCBI Taxonomy" id="2950106"/>
    <lineage>
        <taxon>Bacteria</taxon>
        <taxon>Bacillati</taxon>
        <taxon>Actinomycetota</taxon>
        <taxon>Actinomycetes</taxon>
        <taxon>Micrococcales</taxon>
        <taxon>Microbacteriaceae</taxon>
        <taxon>Rathayibacter</taxon>
    </lineage>
</organism>
<name>A0A9X2ISE1_9MICO</name>
<feature type="compositionally biased region" description="Basic and acidic residues" evidence="1">
    <location>
        <begin position="1"/>
        <end position="21"/>
    </location>
</feature>
<dbReference type="EMBL" id="JAMRYM010000032">
    <property type="protein sequence ID" value="MCM6762596.1"/>
    <property type="molecule type" value="Genomic_DNA"/>
</dbReference>
<evidence type="ECO:0000313" key="3">
    <source>
        <dbReference type="EMBL" id="MCM6762596.1"/>
    </source>
</evidence>
<gene>
    <name evidence="3" type="ORF">NB037_09240</name>
</gene>
<keyword evidence="2" id="KW-1133">Transmembrane helix</keyword>
<feature type="compositionally biased region" description="Basic and acidic residues" evidence="1">
    <location>
        <begin position="45"/>
        <end position="54"/>
    </location>
</feature>
<feature type="compositionally biased region" description="Basic residues" evidence="1">
    <location>
        <begin position="57"/>
        <end position="69"/>
    </location>
</feature>
<protein>
    <submittedName>
        <fullName evidence="3">Uncharacterized protein</fullName>
    </submittedName>
</protein>
<dbReference type="Proteomes" id="UP001155240">
    <property type="component" value="Unassembled WGS sequence"/>
</dbReference>
<evidence type="ECO:0000256" key="1">
    <source>
        <dbReference type="SAM" id="MobiDB-lite"/>
    </source>
</evidence>
<keyword evidence="4" id="KW-1185">Reference proteome</keyword>
<comment type="caution">
    <text evidence="3">The sequence shown here is derived from an EMBL/GenBank/DDBJ whole genome shotgun (WGS) entry which is preliminary data.</text>
</comment>
<keyword evidence="2" id="KW-0472">Membrane</keyword>
<accession>A0A9X2ISE1</accession>
<evidence type="ECO:0000313" key="4">
    <source>
        <dbReference type="Proteomes" id="UP001155240"/>
    </source>
</evidence>
<feature type="transmembrane region" description="Helical" evidence="2">
    <location>
        <begin position="77"/>
        <end position="99"/>
    </location>
</feature>
<evidence type="ECO:0000256" key="2">
    <source>
        <dbReference type="SAM" id="Phobius"/>
    </source>
</evidence>
<sequence length="104" mass="11307">MSRRTTDEQAARRGPERRTRSAEPAVEAPRTGPADGWPTASAAADRAHEPDRPASTRVRKKRRVPRRTRLAKASKRIGYGALVVALLAGLAVVVALIVAPHHLF</sequence>
<feature type="region of interest" description="Disordered" evidence="1">
    <location>
        <begin position="1"/>
        <end position="69"/>
    </location>
</feature>